<evidence type="ECO:0000256" key="4">
    <source>
        <dbReference type="RuleBase" id="RU003495"/>
    </source>
</evidence>
<feature type="domain" description="RlpA-like protein double-psi beta-barrel" evidence="5">
    <location>
        <begin position="88"/>
        <end position="177"/>
    </location>
</feature>
<sequence length="265" mass="28660">MRQLVTGAGRRSAVLLVMLGGVSVLLANCAGTTSKSRGFSPSKYGVSASARVVEPGQPVPKGGGTYRVGRPYVIAGRTYVPSDRPHRSEGVASWYGDDFHGRLTANGEVYDMHAISAAHPTMPMPSYARVTNLKSGRSLIVRVNDRGPYHHDRVIDLSSKAAELLQFRGHGISRVRVEYVGPAPLEGSDDRRLLATVTDGRPAPAPSQVRIAAAKPFVPEVQERVSVRRTSTITEVEEEKFNPRDIRAILDRPYGTGVSAGRGLY</sequence>
<dbReference type="InterPro" id="IPR012997">
    <property type="entry name" value="RplA"/>
</dbReference>
<dbReference type="SUPFAM" id="SSF50685">
    <property type="entry name" value="Barwin-like endoglucanases"/>
    <property type="match status" value="1"/>
</dbReference>
<evidence type="ECO:0000256" key="3">
    <source>
        <dbReference type="HAMAP-Rule" id="MF_02071"/>
    </source>
</evidence>
<dbReference type="Proteomes" id="UP000236884">
    <property type="component" value="Chromosome"/>
</dbReference>
<dbReference type="NCBIfam" id="TIGR00413">
    <property type="entry name" value="rlpA"/>
    <property type="match status" value="1"/>
</dbReference>
<evidence type="ECO:0000313" key="7">
    <source>
        <dbReference type="Proteomes" id="UP000236884"/>
    </source>
</evidence>
<dbReference type="PANTHER" id="PTHR34183">
    <property type="entry name" value="ENDOLYTIC PEPTIDOGLYCAN TRANSGLYCOSYLASE RLPA"/>
    <property type="match status" value="1"/>
</dbReference>
<dbReference type="HAMAP" id="MF_02071">
    <property type="entry name" value="RlpA"/>
    <property type="match status" value="1"/>
</dbReference>
<dbReference type="InterPro" id="IPR036908">
    <property type="entry name" value="RlpA-like_sf"/>
</dbReference>
<evidence type="ECO:0000256" key="2">
    <source>
        <dbReference type="ARBA" id="ARBA00023316"/>
    </source>
</evidence>
<dbReference type="CDD" id="cd22268">
    <property type="entry name" value="DPBB_RlpA-like"/>
    <property type="match status" value="1"/>
</dbReference>
<proteinExistence type="inferred from homology"/>
<dbReference type="GO" id="GO:0000270">
    <property type="term" value="P:peptidoglycan metabolic process"/>
    <property type="evidence" value="ECO:0007669"/>
    <property type="project" value="UniProtKB-UniRule"/>
</dbReference>
<dbReference type="PANTHER" id="PTHR34183:SF1">
    <property type="entry name" value="ENDOLYTIC PEPTIDOGLYCAN TRANSGLYCOSYLASE RLPA"/>
    <property type="match status" value="1"/>
</dbReference>
<keyword evidence="2 3" id="KW-0961">Cell wall biogenesis/degradation</keyword>
<accession>A0A0S3PX02</accession>
<evidence type="ECO:0000259" key="5">
    <source>
        <dbReference type="Pfam" id="PF03330"/>
    </source>
</evidence>
<dbReference type="Gene3D" id="2.40.40.10">
    <property type="entry name" value="RlpA-like domain"/>
    <property type="match status" value="1"/>
</dbReference>
<reference evidence="6 7" key="1">
    <citation type="submission" date="2015-08" db="EMBL/GenBank/DDBJ databases">
        <title>Investigation of the bacterial diversity of lava forest soil.</title>
        <authorList>
            <person name="Lee J.S."/>
        </authorList>
    </citation>
    <scope>NUCLEOTIDE SEQUENCE [LARGE SCALE GENOMIC DNA]</scope>
    <source>
        <strain evidence="6 7">GJW-30</strain>
    </source>
</reference>
<dbReference type="EMBL" id="AP014946">
    <property type="protein sequence ID" value="BAT60474.1"/>
    <property type="molecule type" value="Genomic_DNA"/>
</dbReference>
<dbReference type="InterPro" id="IPR009009">
    <property type="entry name" value="RlpA-like_DPBB"/>
</dbReference>
<dbReference type="AlphaFoldDB" id="A0A0S3PX02"/>
<dbReference type="OrthoDB" id="9779128at2"/>
<evidence type="ECO:0000313" key="6">
    <source>
        <dbReference type="EMBL" id="BAT60474.1"/>
    </source>
</evidence>
<dbReference type="InterPro" id="IPR034718">
    <property type="entry name" value="RlpA"/>
</dbReference>
<gene>
    <name evidence="3" type="primary">rlpA</name>
    <name evidence="6" type="ORF">GJW-30_1_03017</name>
</gene>
<comment type="function">
    <text evidence="3">Lytic transglycosylase with a strong preference for naked glycan strands that lack stem peptides.</text>
</comment>
<dbReference type="KEGG" id="vgo:GJW-30_1_03017"/>
<dbReference type="EC" id="4.2.2.-" evidence="3"/>
<comment type="similarity">
    <text evidence="3 4">Belongs to the RlpA family.</text>
</comment>
<dbReference type="GO" id="GO:0071555">
    <property type="term" value="P:cell wall organization"/>
    <property type="evidence" value="ECO:0007669"/>
    <property type="project" value="UniProtKB-KW"/>
</dbReference>
<keyword evidence="1 3" id="KW-0456">Lyase</keyword>
<dbReference type="GO" id="GO:0009279">
    <property type="term" value="C:cell outer membrane"/>
    <property type="evidence" value="ECO:0007669"/>
    <property type="project" value="TreeGrafter"/>
</dbReference>
<evidence type="ECO:0000256" key="1">
    <source>
        <dbReference type="ARBA" id="ARBA00023239"/>
    </source>
</evidence>
<dbReference type="Pfam" id="PF03330">
    <property type="entry name" value="DPBB_1"/>
    <property type="match status" value="1"/>
</dbReference>
<organism evidence="6 7">
    <name type="scientific">Variibacter gotjawalensis</name>
    <dbReference type="NCBI Taxonomy" id="1333996"/>
    <lineage>
        <taxon>Bacteria</taxon>
        <taxon>Pseudomonadati</taxon>
        <taxon>Pseudomonadota</taxon>
        <taxon>Alphaproteobacteria</taxon>
        <taxon>Hyphomicrobiales</taxon>
        <taxon>Nitrobacteraceae</taxon>
        <taxon>Variibacter</taxon>
    </lineage>
</organism>
<name>A0A0S3PX02_9BRAD</name>
<keyword evidence="7" id="KW-1185">Reference proteome</keyword>
<protein>
    <recommendedName>
        <fullName evidence="3">Endolytic peptidoglycan transglycosylase RlpA</fullName>
        <ecNumber evidence="3">4.2.2.-</ecNumber>
    </recommendedName>
</protein>
<dbReference type="GO" id="GO:0008932">
    <property type="term" value="F:lytic endotransglycosylase activity"/>
    <property type="evidence" value="ECO:0007669"/>
    <property type="project" value="UniProtKB-UniRule"/>
</dbReference>